<accession>A0A4S8MKW6</accession>
<proteinExistence type="predicted"/>
<dbReference type="EMBL" id="ML179069">
    <property type="protein sequence ID" value="THV03251.1"/>
    <property type="molecule type" value="Genomic_DNA"/>
</dbReference>
<feature type="chain" id="PRO_5020753947" evidence="1">
    <location>
        <begin position="16"/>
        <end position="162"/>
    </location>
</feature>
<dbReference type="Proteomes" id="UP000297245">
    <property type="component" value="Unassembled WGS sequence"/>
</dbReference>
<reference evidence="2 3" key="1">
    <citation type="journal article" date="2019" name="Nat. Ecol. Evol.">
        <title>Megaphylogeny resolves global patterns of mushroom evolution.</title>
        <authorList>
            <person name="Varga T."/>
            <person name="Krizsan K."/>
            <person name="Foldi C."/>
            <person name="Dima B."/>
            <person name="Sanchez-Garcia M."/>
            <person name="Sanchez-Ramirez S."/>
            <person name="Szollosi G.J."/>
            <person name="Szarkandi J.G."/>
            <person name="Papp V."/>
            <person name="Albert L."/>
            <person name="Andreopoulos W."/>
            <person name="Angelini C."/>
            <person name="Antonin V."/>
            <person name="Barry K.W."/>
            <person name="Bougher N.L."/>
            <person name="Buchanan P."/>
            <person name="Buyck B."/>
            <person name="Bense V."/>
            <person name="Catcheside P."/>
            <person name="Chovatia M."/>
            <person name="Cooper J."/>
            <person name="Damon W."/>
            <person name="Desjardin D."/>
            <person name="Finy P."/>
            <person name="Geml J."/>
            <person name="Haridas S."/>
            <person name="Hughes K."/>
            <person name="Justo A."/>
            <person name="Karasinski D."/>
            <person name="Kautmanova I."/>
            <person name="Kiss B."/>
            <person name="Kocsube S."/>
            <person name="Kotiranta H."/>
            <person name="LaButti K.M."/>
            <person name="Lechner B.E."/>
            <person name="Liimatainen K."/>
            <person name="Lipzen A."/>
            <person name="Lukacs Z."/>
            <person name="Mihaltcheva S."/>
            <person name="Morgado L.N."/>
            <person name="Niskanen T."/>
            <person name="Noordeloos M.E."/>
            <person name="Ohm R.A."/>
            <person name="Ortiz-Santana B."/>
            <person name="Ovrebo C."/>
            <person name="Racz N."/>
            <person name="Riley R."/>
            <person name="Savchenko A."/>
            <person name="Shiryaev A."/>
            <person name="Soop K."/>
            <person name="Spirin V."/>
            <person name="Szebenyi C."/>
            <person name="Tomsovsky M."/>
            <person name="Tulloss R.E."/>
            <person name="Uehling J."/>
            <person name="Grigoriev I.V."/>
            <person name="Vagvolgyi C."/>
            <person name="Papp T."/>
            <person name="Martin F.M."/>
            <person name="Miettinen O."/>
            <person name="Hibbett D.S."/>
            <person name="Nagy L.G."/>
        </authorList>
    </citation>
    <scope>NUCLEOTIDE SEQUENCE [LARGE SCALE GENOMIC DNA]</scope>
    <source>
        <strain evidence="2 3">CBS 962.96</strain>
    </source>
</reference>
<name>A0A4S8MKW6_DENBC</name>
<keyword evidence="1" id="KW-0732">Signal</keyword>
<protein>
    <submittedName>
        <fullName evidence="2">Uncharacterized protein</fullName>
    </submittedName>
</protein>
<dbReference type="AlphaFoldDB" id="A0A4S8MKW6"/>
<gene>
    <name evidence="2" type="ORF">K435DRAFT_791959</name>
</gene>
<feature type="signal peptide" evidence="1">
    <location>
        <begin position="1"/>
        <end position="15"/>
    </location>
</feature>
<sequence length="162" mass="18293">MIITLSSKWIVLTGCSVLLNQDLGHGISKICAFGNSYPGPACQNIKPAGPGSIKIRFVQYDPSIDVSPHNRVNCAFARLNGLKRIIQKPSREQLSVSVLRRETSSNEGLHRLLVVVLVWILSLNLWDTRDSILVPRWKLKQFKKVWKKKNDYGRPLGLHHTS</sequence>
<keyword evidence="3" id="KW-1185">Reference proteome</keyword>
<evidence type="ECO:0000256" key="1">
    <source>
        <dbReference type="SAM" id="SignalP"/>
    </source>
</evidence>
<organism evidence="2 3">
    <name type="scientific">Dendrothele bispora (strain CBS 962.96)</name>
    <dbReference type="NCBI Taxonomy" id="1314807"/>
    <lineage>
        <taxon>Eukaryota</taxon>
        <taxon>Fungi</taxon>
        <taxon>Dikarya</taxon>
        <taxon>Basidiomycota</taxon>
        <taxon>Agaricomycotina</taxon>
        <taxon>Agaricomycetes</taxon>
        <taxon>Agaricomycetidae</taxon>
        <taxon>Agaricales</taxon>
        <taxon>Agaricales incertae sedis</taxon>
        <taxon>Dendrothele</taxon>
    </lineage>
</organism>
<evidence type="ECO:0000313" key="3">
    <source>
        <dbReference type="Proteomes" id="UP000297245"/>
    </source>
</evidence>
<evidence type="ECO:0000313" key="2">
    <source>
        <dbReference type="EMBL" id="THV03251.1"/>
    </source>
</evidence>